<comment type="caution">
    <text evidence="3">The sequence shown here is derived from an EMBL/GenBank/DDBJ whole genome shotgun (WGS) entry which is preliminary data.</text>
</comment>
<keyword evidence="1" id="KW-0472">Membrane</keyword>
<feature type="transmembrane region" description="Helical" evidence="1">
    <location>
        <begin position="12"/>
        <end position="30"/>
    </location>
</feature>
<keyword evidence="1" id="KW-1133">Transmembrane helix</keyword>
<dbReference type="AlphaFoldDB" id="A0A9P4LZV9"/>
<evidence type="ECO:0000313" key="3">
    <source>
        <dbReference type="EMBL" id="KAF2092996.1"/>
    </source>
</evidence>
<dbReference type="PANTHER" id="PTHR37019:SF1">
    <property type="entry name" value="EXPERA DOMAIN-CONTAINING PROTEIN"/>
    <property type="match status" value="1"/>
</dbReference>
<protein>
    <recommendedName>
        <fullName evidence="2">DUF7704 domain-containing protein</fullName>
    </recommendedName>
</protein>
<dbReference type="Pfam" id="PF24803">
    <property type="entry name" value="DUF7704"/>
    <property type="match status" value="1"/>
</dbReference>
<keyword evidence="4" id="KW-1185">Reference proteome</keyword>
<reference evidence="3" key="1">
    <citation type="journal article" date="2020" name="Stud. Mycol.">
        <title>101 Dothideomycetes genomes: a test case for predicting lifestyles and emergence of pathogens.</title>
        <authorList>
            <person name="Haridas S."/>
            <person name="Albert R."/>
            <person name="Binder M."/>
            <person name="Bloem J."/>
            <person name="Labutti K."/>
            <person name="Salamov A."/>
            <person name="Andreopoulos B."/>
            <person name="Baker S."/>
            <person name="Barry K."/>
            <person name="Bills G."/>
            <person name="Bluhm B."/>
            <person name="Cannon C."/>
            <person name="Castanera R."/>
            <person name="Culley D."/>
            <person name="Daum C."/>
            <person name="Ezra D."/>
            <person name="Gonzalez J."/>
            <person name="Henrissat B."/>
            <person name="Kuo A."/>
            <person name="Liang C."/>
            <person name="Lipzen A."/>
            <person name="Lutzoni F."/>
            <person name="Magnuson J."/>
            <person name="Mondo S."/>
            <person name="Nolan M."/>
            <person name="Ohm R."/>
            <person name="Pangilinan J."/>
            <person name="Park H.-J."/>
            <person name="Ramirez L."/>
            <person name="Alfaro M."/>
            <person name="Sun H."/>
            <person name="Tritt A."/>
            <person name="Yoshinaga Y."/>
            <person name="Zwiers L.-H."/>
            <person name="Turgeon B."/>
            <person name="Goodwin S."/>
            <person name="Spatafora J."/>
            <person name="Crous P."/>
            <person name="Grigoriev I."/>
        </authorList>
    </citation>
    <scope>NUCLEOTIDE SEQUENCE</scope>
    <source>
        <strain evidence="3">CBS 133067</strain>
    </source>
</reference>
<dbReference type="InterPro" id="IPR056121">
    <property type="entry name" value="DUF7704"/>
</dbReference>
<proteinExistence type="predicted"/>
<dbReference type="OrthoDB" id="5313995at2759"/>
<dbReference type="EMBL" id="ML978140">
    <property type="protein sequence ID" value="KAF2092996.1"/>
    <property type="molecule type" value="Genomic_DNA"/>
</dbReference>
<keyword evidence="1" id="KW-0812">Transmembrane</keyword>
<evidence type="ECO:0000313" key="4">
    <source>
        <dbReference type="Proteomes" id="UP000799772"/>
    </source>
</evidence>
<accession>A0A9P4LZV9</accession>
<dbReference type="PANTHER" id="PTHR37019">
    <property type="entry name" value="CHROMOSOME 1, WHOLE GENOME SHOTGUN SEQUENCE"/>
    <property type="match status" value="1"/>
</dbReference>
<organism evidence="3 4">
    <name type="scientific">Rhizodiscina lignyota</name>
    <dbReference type="NCBI Taxonomy" id="1504668"/>
    <lineage>
        <taxon>Eukaryota</taxon>
        <taxon>Fungi</taxon>
        <taxon>Dikarya</taxon>
        <taxon>Ascomycota</taxon>
        <taxon>Pezizomycotina</taxon>
        <taxon>Dothideomycetes</taxon>
        <taxon>Pleosporomycetidae</taxon>
        <taxon>Aulographales</taxon>
        <taxon>Rhizodiscinaceae</taxon>
        <taxon>Rhizodiscina</taxon>
    </lineage>
</organism>
<evidence type="ECO:0000256" key="1">
    <source>
        <dbReference type="SAM" id="Phobius"/>
    </source>
</evidence>
<evidence type="ECO:0000259" key="2">
    <source>
        <dbReference type="Pfam" id="PF24803"/>
    </source>
</evidence>
<feature type="transmembrane region" description="Helical" evidence="1">
    <location>
        <begin position="57"/>
        <end position="77"/>
    </location>
</feature>
<sequence>MAVTSTKDIPIFYKFYFLWSDPLICLWAVYMDFFTPSVVVNAFIPSSIAPRNPQFDFLLQQLGGALLMLAILDVVLLRYSKDVMIWKILQAATLTYDLAMLYSTYDALKSQGRLSFASMRPAEDWGNVGITGLAVVVRSAFLLDVGMKGGKGRREKAI</sequence>
<dbReference type="Proteomes" id="UP000799772">
    <property type="component" value="Unassembled WGS sequence"/>
</dbReference>
<name>A0A9P4LZV9_9PEZI</name>
<gene>
    <name evidence="3" type="ORF">NA57DRAFT_61855</name>
</gene>
<feature type="domain" description="DUF7704" evidence="2">
    <location>
        <begin position="8"/>
        <end position="146"/>
    </location>
</feature>